<dbReference type="EMBL" id="MU004181">
    <property type="protein sequence ID" value="KAF2503218.1"/>
    <property type="molecule type" value="Genomic_DNA"/>
</dbReference>
<feature type="transmembrane region" description="Helical" evidence="2">
    <location>
        <begin position="12"/>
        <end position="31"/>
    </location>
</feature>
<keyword evidence="5" id="KW-1185">Reference proteome</keyword>
<reference evidence="4" key="1">
    <citation type="journal article" date="2020" name="Stud. Mycol.">
        <title>101 Dothideomycetes genomes: a test case for predicting lifestyles and emergence of pathogens.</title>
        <authorList>
            <person name="Haridas S."/>
            <person name="Albert R."/>
            <person name="Binder M."/>
            <person name="Bloem J."/>
            <person name="Labutti K."/>
            <person name="Salamov A."/>
            <person name="Andreopoulos B."/>
            <person name="Baker S."/>
            <person name="Barry K."/>
            <person name="Bills G."/>
            <person name="Bluhm B."/>
            <person name="Cannon C."/>
            <person name="Castanera R."/>
            <person name="Culley D."/>
            <person name="Daum C."/>
            <person name="Ezra D."/>
            <person name="Gonzalez J."/>
            <person name="Henrissat B."/>
            <person name="Kuo A."/>
            <person name="Liang C."/>
            <person name="Lipzen A."/>
            <person name="Lutzoni F."/>
            <person name="Magnuson J."/>
            <person name="Mondo S."/>
            <person name="Nolan M."/>
            <person name="Ohm R."/>
            <person name="Pangilinan J."/>
            <person name="Park H.-J."/>
            <person name="Ramirez L."/>
            <person name="Alfaro M."/>
            <person name="Sun H."/>
            <person name="Tritt A."/>
            <person name="Yoshinaga Y."/>
            <person name="Zwiers L.-H."/>
            <person name="Turgeon B."/>
            <person name="Goodwin S."/>
            <person name="Spatafora J."/>
            <person name="Crous P."/>
            <person name="Grigoriev I."/>
        </authorList>
    </citation>
    <scope>NUCLEOTIDE SEQUENCE</scope>
    <source>
        <strain evidence="4">CBS 269.34</strain>
    </source>
</reference>
<name>A0A6A6REH6_9PEZI</name>
<dbReference type="OrthoDB" id="3909866at2759"/>
<feature type="compositionally biased region" description="Basic and acidic residues" evidence="1">
    <location>
        <begin position="315"/>
        <end position="324"/>
    </location>
</feature>
<accession>A0A6A6REH6</accession>
<dbReference type="Pfam" id="PF20684">
    <property type="entry name" value="Fung_rhodopsin"/>
    <property type="match status" value="1"/>
</dbReference>
<dbReference type="Proteomes" id="UP000799750">
    <property type="component" value="Unassembled WGS sequence"/>
</dbReference>
<dbReference type="PANTHER" id="PTHR38794:SF3">
    <property type="entry name" value="INTEGRAL MEMBRANE PROTEIN"/>
    <property type="match status" value="1"/>
</dbReference>
<feature type="transmembrane region" description="Helical" evidence="2">
    <location>
        <begin position="111"/>
        <end position="132"/>
    </location>
</feature>
<organism evidence="4 5">
    <name type="scientific">Lophium mytilinum</name>
    <dbReference type="NCBI Taxonomy" id="390894"/>
    <lineage>
        <taxon>Eukaryota</taxon>
        <taxon>Fungi</taxon>
        <taxon>Dikarya</taxon>
        <taxon>Ascomycota</taxon>
        <taxon>Pezizomycotina</taxon>
        <taxon>Dothideomycetes</taxon>
        <taxon>Pleosporomycetidae</taxon>
        <taxon>Mytilinidiales</taxon>
        <taxon>Mytilinidiaceae</taxon>
        <taxon>Lophium</taxon>
    </lineage>
</organism>
<feature type="compositionally biased region" description="Polar residues" evidence="1">
    <location>
        <begin position="331"/>
        <end position="345"/>
    </location>
</feature>
<gene>
    <name evidence="4" type="ORF">BU16DRAFT_588866</name>
</gene>
<evidence type="ECO:0000313" key="5">
    <source>
        <dbReference type="Proteomes" id="UP000799750"/>
    </source>
</evidence>
<feature type="compositionally biased region" description="Gly residues" evidence="1">
    <location>
        <begin position="360"/>
        <end position="373"/>
    </location>
</feature>
<dbReference type="InterPro" id="IPR049326">
    <property type="entry name" value="Rhodopsin_dom_fungi"/>
</dbReference>
<dbReference type="AlphaFoldDB" id="A0A6A6REH6"/>
<feature type="transmembrane region" description="Helical" evidence="2">
    <location>
        <begin position="152"/>
        <end position="176"/>
    </location>
</feature>
<proteinExistence type="predicted"/>
<keyword evidence="2" id="KW-1133">Transmembrane helix</keyword>
<dbReference type="PANTHER" id="PTHR38794">
    <property type="entry name" value="INTEGRAL MEMBRANE PROTEIN"/>
    <property type="match status" value="1"/>
</dbReference>
<evidence type="ECO:0000256" key="1">
    <source>
        <dbReference type="SAM" id="MobiDB-lite"/>
    </source>
</evidence>
<keyword evidence="2" id="KW-0472">Membrane</keyword>
<feature type="region of interest" description="Disordered" evidence="1">
    <location>
        <begin position="262"/>
        <end position="297"/>
    </location>
</feature>
<evidence type="ECO:0000256" key="2">
    <source>
        <dbReference type="SAM" id="Phobius"/>
    </source>
</evidence>
<feature type="transmembrane region" description="Helical" evidence="2">
    <location>
        <begin position="222"/>
        <end position="242"/>
    </location>
</feature>
<feature type="region of interest" description="Disordered" evidence="1">
    <location>
        <begin position="309"/>
        <end position="373"/>
    </location>
</feature>
<sequence length="373" mass="40845">MPNPHHKPGAGVVAVSYSLIITTLAFAIARFYTTFRRRQGFKLGDWLFLFANIIGLAQSIVLDRAVQNGLGHHIRELSPPQVDAYFKGLSKASVVILIGKLDNNKKTRQQCYIIHGLTVFWILFSVFTVAFQCGFPSPWVFSKSKCTAGGNLYYIVIVLNIITDAIISTFFLPVVWKLQMSKRERTNVSTIFASRLSVCAASIGECVVLGPYLNSTDFTFEAVPPAILAIVVMNLSILTAGIPNVHRFLADLQTGQMGTRLTEDQIESSGAGSRQRSYFSRSGGKISKSSNSGHSLKLTPITRGAVTTTCTTNEETERHGRERDEVDEDGSTSSLKRNVVMQTREISVDYESNPDYRAGASGGGRGLDFGGRA</sequence>
<feature type="compositionally biased region" description="Polar residues" evidence="1">
    <location>
        <begin position="267"/>
        <end position="279"/>
    </location>
</feature>
<feature type="transmembrane region" description="Helical" evidence="2">
    <location>
        <begin position="188"/>
        <end position="210"/>
    </location>
</feature>
<keyword evidence="2" id="KW-0812">Transmembrane</keyword>
<feature type="compositionally biased region" description="Low complexity" evidence="1">
    <location>
        <begin position="280"/>
        <end position="297"/>
    </location>
</feature>
<evidence type="ECO:0000313" key="4">
    <source>
        <dbReference type="EMBL" id="KAF2503218.1"/>
    </source>
</evidence>
<protein>
    <recommendedName>
        <fullName evidence="3">Rhodopsin domain-containing protein</fullName>
    </recommendedName>
</protein>
<feature type="domain" description="Rhodopsin" evidence="3">
    <location>
        <begin position="29"/>
        <end position="249"/>
    </location>
</feature>
<evidence type="ECO:0000259" key="3">
    <source>
        <dbReference type="Pfam" id="PF20684"/>
    </source>
</evidence>